<evidence type="ECO:0000313" key="9">
    <source>
        <dbReference type="Proteomes" id="UP001567571"/>
    </source>
</evidence>
<dbReference type="InterPro" id="IPR000887">
    <property type="entry name" value="Aldlse_KDPG_KHG"/>
</dbReference>
<name>A0AAV3STH6_9EURY</name>
<dbReference type="Gene3D" id="3.20.20.70">
    <property type="entry name" value="Aldolase class I"/>
    <property type="match status" value="1"/>
</dbReference>
<comment type="pathway">
    <text evidence="1">Carbohydrate acid metabolism.</text>
</comment>
<comment type="subunit">
    <text evidence="3">Homotrimer.</text>
</comment>
<evidence type="ECO:0000256" key="2">
    <source>
        <dbReference type="ARBA" id="ARBA00006906"/>
    </source>
</evidence>
<evidence type="ECO:0000256" key="4">
    <source>
        <dbReference type="ARBA" id="ARBA00023239"/>
    </source>
</evidence>
<keyword evidence="5" id="KW-0119">Carbohydrate metabolism</keyword>
<evidence type="ECO:0000313" key="7">
    <source>
        <dbReference type="EMBL" id="MEZ3168678.1"/>
    </source>
</evidence>
<dbReference type="Proteomes" id="UP001567571">
    <property type="component" value="Unassembled WGS sequence"/>
</dbReference>
<dbReference type="PANTHER" id="PTHR30246">
    <property type="entry name" value="2-KETO-3-DEOXY-6-PHOSPHOGLUCONATE ALDOLASE"/>
    <property type="match status" value="1"/>
</dbReference>
<dbReference type="Proteomes" id="UP001501425">
    <property type="component" value="Unassembled WGS sequence"/>
</dbReference>
<dbReference type="InterPro" id="IPR013785">
    <property type="entry name" value="Aldolase_TIM"/>
</dbReference>
<dbReference type="NCBIfam" id="TIGR01182">
    <property type="entry name" value="eda"/>
    <property type="match status" value="1"/>
</dbReference>
<dbReference type="RefSeq" id="WP_343777862.1">
    <property type="nucleotide sequence ID" value="NZ_BAAADQ010000005.1"/>
</dbReference>
<keyword evidence="4" id="KW-0456">Lyase</keyword>
<dbReference type="SUPFAM" id="SSF51569">
    <property type="entry name" value="Aldolase"/>
    <property type="match status" value="1"/>
</dbReference>
<evidence type="ECO:0000256" key="5">
    <source>
        <dbReference type="ARBA" id="ARBA00023277"/>
    </source>
</evidence>
<dbReference type="Pfam" id="PF01081">
    <property type="entry name" value="Aldolase"/>
    <property type="match status" value="1"/>
</dbReference>
<dbReference type="EMBL" id="JBEDNW010000010">
    <property type="protein sequence ID" value="MEZ3168678.1"/>
    <property type="molecule type" value="Genomic_DNA"/>
</dbReference>
<accession>A0AAV3STH6</accession>
<sequence>MRTRQVERLVDDGVIAILRGVEPDSAGDVARAVVDGGVTALEVTADTPGVEGIVEALSAELDDVLVGAGTVLDAETARAVQLAGADFLVTPTVDEGVIETANRYGTPVATGAFTPTEAIRAYQAGADLVKVFPAATGGPEHVAALSGPLPQVPLVPTGGVGPDNAGAYVEAGAAAVGVGSGIADDDAVATGDYAVITENARGVVDAVAEARARRDD</sequence>
<organism evidence="6 8">
    <name type="scientific">Halorubrum ejinorense</name>
    <dbReference type="NCBI Taxonomy" id="425309"/>
    <lineage>
        <taxon>Archaea</taxon>
        <taxon>Methanobacteriati</taxon>
        <taxon>Methanobacteriota</taxon>
        <taxon>Stenosarchaea group</taxon>
        <taxon>Halobacteria</taxon>
        <taxon>Halobacteriales</taxon>
        <taxon>Haloferacaceae</taxon>
        <taxon>Halorubrum</taxon>
    </lineage>
</organism>
<comment type="caution">
    <text evidence="6">The sequence shown here is derived from an EMBL/GenBank/DDBJ whole genome shotgun (WGS) entry which is preliminary data.</text>
</comment>
<dbReference type="EMBL" id="BAAADQ010000005">
    <property type="protein sequence ID" value="GAA0540317.1"/>
    <property type="molecule type" value="Genomic_DNA"/>
</dbReference>
<evidence type="ECO:0000256" key="3">
    <source>
        <dbReference type="ARBA" id="ARBA00011233"/>
    </source>
</evidence>
<dbReference type="PANTHER" id="PTHR30246:SF1">
    <property type="entry name" value="2-DEHYDRO-3-DEOXY-6-PHOSPHOGALACTONATE ALDOLASE-RELATED"/>
    <property type="match status" value="1"/>
</dbReference>
<evidence type="ECO:0000313" key="6">
    <source>
        <dbReference type="EMBL" id="GAA0540317.1"/>
    </source>
</evidence>
<proteinExistence type="inferred from homology"/>
<comment type="similarity">
    <text evidence="2">Belongs to the KHG/KDPG aldolase family.</text>
</comment>
<reference evidence="6" key="1">
    <citation type="journal article" date="2014" name="Int. J. Syst. Evol. Microbiol.">
        <title>Complete genome sequence of Corynebacterium casei LMG S-19264T (=DSM 44701T), isolated from a smear-ripened cheese.</title>
        <authorList>
            <consortium name="US DOE Joint Genome Institute (JGI-PGF)"/>
            <person name="Walter F."/>
            <person name="Albersmeier A."/>
            <person name="Kalinowski J."/>
            <person name="Ruckert C."/>
        </authorList>
    </citation>
    <scope>NUCLEOTIDE SEQUENCE</scope>
    <source>
        <strain evidence="6">JCM 14265</strain>
    </source>
</reference>
<keyword evidence="9" id="KW-1185">Reference proteome</keyword>
<dbReference type="AlphaFoldDB" id="A0AAV3STH6"/>
<dbReference type="CDD" id="cd00452">
    <property type="entry name" value="KDPG_aldolase"/>
    <property type="match status" value="1"/>
</dbReference>
<reference evidence="7 9" key="3">
    <citation type="submission" date="2024-06" db="EMBL/GenBank/DDBJ databases">
        <title>Halorubrum miltondacostae sp. nov., a potential PHA producer isolated from an inland solar saltern in Rio Maior, Portugal.</title>
        <authorList>
            <person name="Albuquerque L."/>
            <person name="Viver T."/>
            <person name="Barroso C."/>
            <person name="Claudino R."/>
            <person name="Galvan M."/>
            <person name="Simoes G."/>
            <person name="Lobo Da Cunha A."/>
            <person name="Egas C."/>
        </authorList>
    </citation>
    <scope>NUCLEOTIDE SEQUENCE [LARGE SCALE GENOMIC DNA]</scope>
    <source>
        <strain evidence="7 9">DSM 18646</strain>
    </source>
</reference>
<reference evidence="6" key="2">
    <citation type="submission" date="2023-12" db="EMBL/GenBank/DDBJ databases">
        <authorList>
            <person name="Sun Q."/>
            <person name="Inoue M."/>
        </authorList>
    </citation>
    <scope>NUCLEOTIDE SEQUENCE</scope>
    <source>
        <strain evidence="6">JCM 14265</strain>
    </source>
</reference>
<protein>
    <submittedName>
        <fullName evidence="6">Bifunctional 4-hydroxy-2-oxoglutarate aldolase/2-dehydro-3-deoxy-phosphogluconate aldolase</fullName>
    </submittedName>
</protein>
<evidence type="ECO:0000256" key="1">
    <source>
        <dbReference type="ARBA" id="ARBA00004761"/>
    </source>
</evidence>
<evidence type="ECO:0000313" key="8">
    <source>
        <dbReference type="Proteomes" id="UP001501425"/>
    </source>
</evidence>
<dbReference type="GO" id="GO:0016829">
    <property type="term" value="F:lyase activity"/>
    <property type="evidence" value="ECO:0007669"/>
    <property type="project" value="UniProtKB-KW"/>
</dbReference>
<gene>
    <name evidence="6" type="primary">eda_1</name>
    <name evidence="7" type="ORF">ABNG02_15280</name>
    <name evidence="6" type="ORF">GCM10008994_14300</name>
</gene>